<keyword evidence="3" id="KW-1185">Reference proteome</keyword>
<dbReference type="Pfam" id="PF16935">
    <property type="entry name" value="Hol_Tox"/>
    <property type="match status" value="1"/>
</dbReference>
<dbReference type="RefSeq" id="WP_379284198.1">
    <property type="nucleotide sequence ID" value="NZ_JBHUGF010000011.1"/>
</dbReference>
<keyword evidence="1" id="KW-0812">Transmembrane</keyword>
<keyword evidence="1" id="KW-0472">Membrane</keyword>
<organism evidence="2 3">
    <name type="scientific">Paenibacillus nicotianae</name>
    <dbReference type="NCBI Taxonomy" id="1526551"/>
    <lineage>
        <taxon>Bacteria</taxon>
        <taxon>Bacillati</taxon>
        <taxon>Bacillota</taxon>
        <taxon>Bacilli</taxon>
        <taxon>Bacillales</taxon>
        <taxon>Paenibacillaceae</taxon>
        <taxon>Paenibacillus</taxon>
    </lineage>
</organism>
<name>A0ABW4V1C1_9BACL</name>
<keyword evidence="1" id="KW-1133">Transmembrane helix</keyword>
<reference evidence="3" key="1">
    <citation type="journal article" date="2019" name="Int. J. Syst. Evol. Microbiol.">
        <title>The Global Catalogue of Microorganisms (GCM) 10K type strain sequencing project: providing services to taxonomists for standard genome sequencing and annotation.</title>
        <authorList>
            <consortium name="The Broad Institute Genomics Platform"/>
            <consortium name="The Broad Institute Genome Sequencing Center for Infectious Disease"/>
            <person name="Wu L."/>
            <person name="Ma J."/>
        </authorList>
    </citation>
    <scope>NUCLEOTIDE SEQUENCE [LARGE SCALE GENOMIC DNA]</scope>
    <source>
        <strain evidence="3">CGMCC 1.15067</strain>
    </source>
</reference>
<feature type="transmembrane region" description="Helical" evidence="1">
    <location>
        <begin position="12"/>
        <end position="33"/>
    </location>
</feature>
<accession>A0ABW4V1C1</accession>
<dbReference type="EMBL" id="JBHUGF010000011">
    <property type="protein sequence ID" value="MFD1992290.1"/>
    <property type="molecule type" value="Genomic_DNA"/>
</dbReference>
<gene>
    <name evidence="2" type="ORF">ACFSGI_20165</name>
</gene>
<evidence type="ECO:0000313" key="3">
    <source>
        <dbReference type="Proteomes" id="UP001597403"/>
    </source>
</evidence>
<evidence type="ECO:0000313" key="2">
    <source>
        <dbReference type="EMBL" id="MFD1992290.1"/>
    </source>
</evidence>
<dbReference type="InterPro" id="IPR031616">
    <property type="entry name" value="BsrE-like"/>
</dbReference>
<comment type="caution">
    <text evidence="2">The sequence shown here is derived from an EMBL/GenBank/DDBJ whole genome shotgun (WGS) entry which is preliminary data.</text>
</comment>
<protein>
    <submittedName>
        <fullName evidence="2">Holin-like toxin</fullName>
    </submittedName>
</protein>
<evidence type="ECO:0000256" key="1">
    <source>
        <dbReference type="SAM" id="Phobius"/>
    </source>
</evidence>
<proteinExistence type="predicted"/>
<sequence length="39" mass="4310">MLVEVKDTLTLMIQFGILIITLLGLVVSIVVAINQNKKK</sequence>
<dbReference type="Proteomes" id="UP001597403">
    <property type="component" value="Unassembled WGS sequence"/>
</dbReference>